<accession>A0AAD9NLI7</accession>
<dbReference type="Gene3D" id="1.10.443.10">
    <property type="entry name" value="Intergrase catalytic core"/>
    <property type="match status" value="1"/>
</dbReference>
<dbReference type="PANTHER" id="PTHR34605:SF3">
    <property type="entry name" value="P CELL-TYPE AGGLUTINATION PROTEIN MAP4-LIKE-RELATED"/>
    <property type="match status" value="1"/>
</dbReference>
<dbReference type="InterPro" id="IPR013762">
    <property type="entry name" value="Integrase-like_cat_sf"/>
</dbReference>
<dbReference type="GO" id="GO:0006310">
    <property type="term" value="P:DNA recombination"/>
    <property type="evidence" value="ECO:0007669"/>
    <property type="project" value="UniProtKB-KW"/>
</dbReference>
<evidence type="ECO:0000313" key="3">
    <source>
        <dbReference type="EMBL" id="KAK2173018.1"/>
    </source>
</evidence>
<dbReference type="InterPro" id="IPR052925">
    <property type="entry name" value="Phage_Integrase-like_Recomb"/>
</dbReference>
<sequence>MAGRPAPVQILPPNAVLAPAAVAQQKLGPFQLRLMLDDDVHPQLEWLAARGLLKNSFECPRCAIVHSVREGSFLRVSMPPARATRGRGRGRPSRQASSVRQTRSRARAVPVDPGSDCAAPSVTVPPSSPPFVDTLPFQPVSFGRPPPQCDELQDFDTAPGLRAVVTDSALVRSTWERDMERRVVSSERMLGEIHNLVLNLRPNPAVAAPSAALGSAVQSVSVDMPPGEGRHAVPPVTAPAGHALPPFPDAPWPSVDTFFPGTAVPPLSEDTQTLLSSCTSTALPLDAQITDVLRAKIMAGDYIDLSLLLKPSLIQPQEFALSIDRGASQPTVCVSPARPKDAAVSIDQWGRAFQLYMSVYLLQPANLPCAVKMLKYTEVVRELADAGGDWRSYDAAFRTLRGRCGWAWDSISWELWLKASQSQAGRRLVAGPPFQGQGASCAAVTPVGKLTSAGSAVEPTLLSDALRPKPTGNPLAPPSHPQVPLVAPRLPVDSLHGTDDKLPSPVSLVALQHLLHGYNPNILQYLLHGFGSGFSVGCIGLPPWVSTAAVTNLKSASEFPEVIDLKLSKELRLGRVLGPFAVPPPSCHYRVSPLGVVPKKAAAGVRSLGAVPDVRLPVTLPVLARLVHALPALFSSRYKCLMLRAMMVLAFKAYLRIGEMVPRSRSMVRGCLHVDDVLISGDLITLSFRRFKHSSLQGPQPLQIQGACSPGSSIYVAAFLRDFLRARGAKQALLFAYPGGFPMLRREFDVALKQPLIFCGYQTSAFKGHSFRIGAATAAALRGESDAQIRAAGRWTSDAFRRYICIA</sequence>
<protein>
    <submittedName>
        <fullName evidence="3">Uncharacterized protein</fullName>
    </submittedName>
</protein>
<dbReference type="Proteomes" id="UP001209878">
    <property type="component" value="Unassembled WGS sequence"/>
</dbReference>
<dbReference type="SUPFAM" id="SSF56349">
    <property type="entry name" value="DNA breaking-rejoining enzymes"/>
    <property type="match status" value="1"/>
</dbReference>
<evidence type="ECO:0000256" key="1">
    <source>
        <dbReference type="ARBA" id="ARBA00023172"/>
    </source>
</evidence>
<dbReference type="EMBL" id="JAODUO010000911">
    <property type="protein sequence ID" value="KAK2173018.1"/>
    <property type="molecule type" value="Genomic_DNA"/>
</dbReference>
<keyword evidence="4" id="KW-1185">Reference proteome</keyword>
<evidence type="ECO:0000313" key="4">
    <source>
        <dbReference type="Proteomes" id="UP001209878"/>
    </source>
</evidence>
<feature type="region of interest" description="Disordered" evidence="2">
    <location>
        <begin position="77"/>
        <end position="125"/>
    </location>
</feature>
<proteinExistence type="predicted"/>
<name>A0AAD9NLI7_RIDPI</name>
<keyword evidence="1" id="KW-0233">DNA recombination</keyword>
<organism evidence="3 4">
    <name type="scientific">Ridgeia piscesae</name>
    <name type="common">Tubeworm</name>
    <dbReference type="NCBI Taxonomy" id="27915"/>
    <lineage>
        <taxon>Eukaryota</taxon>
        <taxon>Metazoa</taxon>
        <taxon>Spiralia</taxon>
        <taxon>Lophotrochozoa</taxon>
        <taxon>Annelida</taxon>
        <taxon>Polychaeta</taxon>
        <taxon>Sedentaria</taxon>
        <taxon>Canalipalpata</taxon>
        <taxon>Sabellida</taxon>
        <taxon>Siboglinidae</taxon>
        <taxon>Ridgeia</taxon>
    </lineage>
</organism>
<dbReference type="AlphaFoldDB" id="A0AAD9NLI7"/>
<feature type="region of interest" description="Disordered" evidence="2">
    <location>
        <begin position="464"/>
        <end position="483"/>
    </location>
</feature>
<comment type="caution">
    <text evidence="3">The sequence shown here is derived from an EMBL/GenBank/DDBJ whole genome shotgun (WGS) entry which is preliminary data.</text>
</comment>
<reference evidence="3" key="1">
    <citation type="journal article" date="2023" name="Mol. Biol. Evol.">
        <title>Third-Generation Sequencing Reveals the Adaptive Role of the Epigenome in Three Deep-Sea Polychaetes.</title>
        <authorList>
            <person name="Perez M."/>
            <person name="Aroh O."/>
            <person name="Sun Y."/>
            <person name="Lan Y."/>
            <person name="Juniper S.K."/>
            <person name="Young C.R."/>
            <person name="Angers B."/>
            <person name="Qian P.Y."/>
        </authorList>
    </citation>
    <scope>NUCLEOTIDE SEQUENCE</scope>
    <source>
        <strain evidence="3">R07B-5</strain>
    </source>
</reference>
<gene>
    <name evidence="3" type="ORF">NP493_912g00045</name>
</gene>
<dbReference type="GO" id="GO:0015074">
    <property type="term" value="P:DNA integration"/>
    <property type="evidence" value="ECO:0007669"/>
    <property type="project" value="InterPro"/>
</dbReference>
<dbReference type="GO" id="GO:0003677">
    <property type="term" value="F:DNA binding"/>
    <property type="evidence" value="ECO:0007669"/>
    <property type="project" value="InterPro"/>
</dbReference>
<dbReference type="PANTHER" id="PTHR34605">
    <property type="entry name" value="PHAGE_INTEGRASE DOMAIN-CONTAINING PROTEIN"/>
    <property type="match status" value="1"/>
</dbReference>
<evidence type="ECO:0000256" key="2">
    <source>
        <dbReference type="SAM" id="MobiDB-lite"/>
    </source>
</evidence>
<dbReference type="InterPro" id="IPR011010">
    <property type="entry name" value="DNA_brk_join_enz"/>
</dbReference>